<evidence type="ECO:0008006" key="3">
    <source>
        <dbReference type="Google" id="ProtNLM"/>
    </source>
</evidence>
<protein>
    <recommendedName>
        <fullName evidence="3">WW domain-containing protein</fullName>
    </recommendedName>
</protein>
<proteinExistence type="predicted"/>
<evidence type="ECO:0000313" key="2">
    <source>
        <dbReference type="Proteomes" id="UP000249218"/>
    </source>
</evidence>
<evidence type="ECO:0000313" key="1">
    <source>
        <dbReference type="EMBL" id="PZC71322.1"/>
    </source>
</evidence>
<organism evidence="1 2">
    <name type="scientific">Helicoverpa armigera</name>
    <name type="common">Cotton bollworm</name>
    <name type="synonym">Heliothis armigera</name>
    <dbReference type="NCBI Taxonomy" id="29058"/>
    <lineage>
        <taxon>Eukaryota</taxon>
        <taxon>Metazoa</taxon>
        <taxon>Ecdysozoa</taxon>
        <taxon>Arthropoda</taxon>
        <taxon>Hexapoda</taxon>
        <taxon>Insecta</taxon>
        <taxon>Pterygota</taxon>
        <taxon>Neoptera</taxon>
        <taxon>Endopterygota</taxon>
        <taxon>Lepidoptera</taxon>
        <taxon>Glossata</taxon>
        <taxon>Ditrysia</taxon>
        <taxon>Noctuoidea</taxon>
        <taxon>Noctuidae</taxon>
        <taxon>Heliothinae</taxon>
        <taxon>Helicoverpa</taxon>
    </lineage>
</organism>
<dbReference type="Proteomes" id="UP000249218">
    <property type="component" value="Unassembled WGS sequence"/>
</dbReference>
<dbReference type="EMBL" id="KZ150337">
    <property type="protein sequence ID" value="PZC71322.1"/>
    <property type="molecule type" value="Genomic_DNA"/>
</dbReference>
<accession>A0A2W1B4I3</accession>
<sequence>MNAGKKNIAISNGWILCPSKSFPGKFYYFNVLNGEAAWSLSEPEKKGFVKKIAPQVQKIADKSHEYPEPTNLPDEYSITASDISAHVTKPGYLRNQSLPTFGQLAFPKYVANNPTLMPNIVWAPLQLPTFCPENKKPMSDKDTQTEIELSVQTCNVPLCKRFKNYEKPILCFDKRNKILNKPKKFETSTPKSSFEKHENQNSVAKSKSFIKESILKFDSKLPELSQGIQFESTPEVERKSGKNMKNLTDLRLRLLANKRKSMDASLETIEKKIF</sequence>
<keyword evidence="2" id="KW-1185">Reference proteome</keyword>
<reference evidence="1 2" key="1">
    <citation type="journal article" date="2017" name="BMC Biol.">
        <title>Genomic innovations, transcriptional plasticity and gene loss underlying the evolution and divergence of two highly polyphagous and invasive Helicoverpa pest species.</title>
        <authorList>
            <person name="Pearce S.L."/>
            <person name="Clarke D.F."/>
            <person name="East P.D."/>
            <person name="Elfekih S."/>
            <person name="Gordon K.H."/>
            <person name="Jermiin L.S."/>
            <person name="McGaughran A."/>
            <person name="Oakeshott J.G."/>
            <person name="Papanikolaou A."/>
            <person name="Perera O.P."/>
            <person name="Rane R.V."/>
            <person name="Richards S."/>
            <person name="Tay W.T."/>
            <person name="Walsh T.K."/>
            <person name="Anderson A."/>
            <person name="Anderson C.J."/>
            <person name="Asgari S."/>
            <person name="Board P.G."/>
            <person name="Bretschneider A."/>
            <person name="Campbell P.M."/>
            <person name="Chertemps T."/>
            <person name="Christeller J.T."/>
            <person name="Coppin C.W."/>
            <person name="Downes S.J."/>
            <person name="Duan G."/>
            <person name="Farnsworth C.A."/>
            <person name="Good R.T."/>
            <person name="Han L.B."/>
            <person name="Han Y.C."/>
            <person name="Hatje K."/>
            <person name="Horne I."/>
            <person name="Huang Y.P."/>
            <person name="Hughes D.S."/>
            <person name="Jacquin-Joly E."/>
            <person name="James W."/>
            <person name="Jhangiani S."/>
            <person name="Kollmar M."/>
            <person name="Kuwar S.S."/>
            <person name="Li S."/>
            <person name="Liu N.Y."/>
            <person name="Maibeche M.T."/>
            <person name="Miller J.R."/>
            <person name="Montagne N."/>
            <person name="Perry T."/>
            <person name="Qu J."/>
            <person name="Song S.V."/>
            <person name="Sutton G.G."/>
            <person name="Vogel H."/>
            <person name="Walenz B.P."/>
            <person name="Xu W."/>
            <person name="Zhang H.J."/>
            <person name="Zou Z."/>
            <person name="Batterham P."/>
            <person name="Edwards O.R."/>
            <person name="Feyereisen R."/>
            <person name="Gibbs R.A."/>
            <person name="Heckel D.G."/>
            <person name="McGrath A."/>
            <person name="Robin C."/>
            <person name="Scherer S.E."/>
            <person name="Worley K.C."/>
            <person name="Wu Y.D."/>
        </authorList>
    </citation>
    <scope>NUCLEOTIDE SEQUENCE [LARGE SCALE GENOMIC DNA]</scope>
    <source>
        <strain evidence="1">Harm_GR_Male_#8</strain>
        <tissue evidence="1">Whole organism</tissue>
    </source>
</reference>
<name>A0A2W1B4I3_HELAM</name>
<dbReference type="OrthoDB" id="8187528at2759"/>
<gene>
    <name evidence="1" type="primary">HaOG213617</name>
    <name evidence="1" type="ORF">B5X24_HaOG213617</name>
</gene>
<dbReference type="AlphaFoldDB" id="A0A2W1B4I3"/>